<accession>A0AAV2JQT4</accession>
<feature type="region of interest" description="Disordered" evidence="1">
    <location>
        <begin position="31"/>
        <end position="66"/>
    </location>
</feature>
<name>A0AAV2JQT4_KNICA</name>
<dbReference type="Proteomes" id="UP001497482">
    <property type="component" value="Chromosome 14"/>
</dbReference>
<evidence type="ECO:0000313" key="2">
    <source>
        <dbReference type="EMBL" id="CAL1579884.1"/>
    </source>
</evidence>
<evidence type="ECO:0000313" key="3">
    <source>
        <dbReference type="Proteomes" id="UP001497482"/>
    </source>
</evidence>
<proteinExistence type="predicted"/>
<protein>
    <recommendedName>
        <fullName evidence="4">Secreted protein</fullName>
    </recommendedName>
</protein>
<evidence type="ECO:0000256" key="1">
    <source>
        <dbReference type="SAM" id="MobiDB-lite"/>
    </source>
</evidence>
<reference evidence="2 3" key="1">
    <citation type="submission" date="2024-04" db="EMBL/GenBank/DDBJ databases">
        <authorList>
            <person name="Waldvogel A.-M."/>
            <person name="Schoenle A."/>
        </authorList>
    </citation>
    <scope>NUCLEOTIDE SEQUENCE [LARGE SCALE GENOMIC DNA]</scope>
</reference>
<feature type="compositionally biased region" description="Low complexity" evidence="1">
    <location>
        <begin position="43"/>
        <end position="55"/>
    </location>
</feature>
<dbReference type="AlphaFoldDB" id="A0AAV2JQT4"/>
<gene>
    <name evidence="2" type="ORF">KC01_LOCUS10832</name>
</gene>
<dbReference type="EMBL" id="OZ035836">
    <property type="protein sequence ID" value="CAL1579884.1"/>
    <property type="molecule type" value="Genomic_DNA"/>
</dbReference>
<sequence length="66" mass="7546">MRFTAAESWRRRALLVVGPGRGWHAAVGVQQNAHTSHHEEEQQQQQQAHQADSSALLPMPFYRMHS</sequence>
<organism evidence="2 3">
    <name type="scientific">Knipowitschia caucasica</name>
    <name type="common">Caucasian dwarf goby</name>
    <name type="synonym">Pomatoschistus caucasicus</name>
    <dbReference type="NCBI Taxonomy" id="637954"/>
    <lineage>
        <taxon>Eukaryota</taxon>
        <taxon>Metazoa</taxon>
        <taxon>Chordata</taxon>
        <taxon>Craniata</taxon>
        <taxon>Vertebrata</taxon>
        <taxon>Euteleostomi</taxon>
        <taxon>Actinopterygii</taxon>
        <taxon>Neopterygii</taxon>
        <taxon>Teleostei</taxon>
        <taxon>Neoteleostei</taxon>
        <taxon>Acanthomorphata</taxon>
        <taxon>Gobiaria</taxon>
        <taxon>Gobiiformes</taxon>
        <taxon>Gobioidei</taxon>
        <taxon>Gobiidae</taxon>
        <taxon>Gobiinae</taxon>
        <taxon>Knipowitschia</taxon>
    </lineage>
</organism>
<keyword evidence="3" id="KW-1185">Reference proteome</keyword>
<evidence type="ECO:0008006" key="4">
    <source>
        <dbReference type="Google" id="ProtNLM"/>
    </source>
</evidence>